<dbReference type="AlphaFoldDB" id="A0A848FE45"/>
<dbReference type="Proteomes" id="UP000574067">
    <property type="component" value="Unassembled WGS sequence"/>
</dbReference>
<gene>
    <name evidence="3" type="ORF">HHL10_19025</name>
</gene>
<evidence type="ECO:0000313" key="3">
    <source>
        <dbReference type="EMBL" id="NML17075.1"/>
    </source>
</evidence>
<comment type="caution">
    <text evidence="3">The sequence shown here is derived from an EMBL/GenBank/DDBJ whole genome shotgun (WGS) entry which is preliminary data.</text>
</comment>
<sequence length="189" mass="19510">MHAPYPLKILAVVVTALQLLAWSPAQAADDHGHDHGDAPAAAAGPALPRFAAVSEEFELVGVVNGTQLTLYLDHADSNSPVKDATLELDIGGQKVPVESHAEGEFEATLAKPLQPGTIPVTATVTAGAVSDLLAGELDLHGDEHAEEAAATNWPRRAAWAGGGLVALAALALGLRRYAARRRNRTGAAA</sequence>
<evidence type="ECO:0000256" key="2">
    <source>
        <dbReference type="SAM" id="SignalP"/>
    </source>
</evidence>
<proteinExistence type="predicted"/>
<keyword evidence="4" id="KW-1185">Reference proteome</keyword>
<feature type="transmembrane region" description="Helical" evidence="1">
    <location>
        <begin position="157"/>
        <end position="174"/>
    </location>
</feature>
<keyword evidence="1" id="KW-1133">Transmembrane helix</keyword>
<keyword evidence="2" id="KW-0732">Signal</keyword>
<feature type="signal peptide" evidence="2">
    <location>
        <begin position="1"/>
        <end position="27"/>
    </location>
</feature>
<evidence type="ECO:0000256" key="1">
    <source>
        <dbReference type="SAM" id="Phobius"/>
    </source>
</evidence>
<organism evidence="3 4">
    <name type="scientific">Azohydromonas caseinilytica</name>
    <dbReference type="NCBI Taxonomy" id="2728836"/>
    <lineage>
        <taxon>Bacteria</taxon>
        <taxon>Pseudomonadati</taxon>
        <taxon>Pseudomonadota</taxon>
        <taxon>Betaproteobacteria</taxon>
        <taxon>Burkholderiales</taxon>
        <taxon>Sphaerotilaceae</taxon>
        <taxon>Azohydromonas</taxon>
    </lineage>
</organism>
<keyword evidence="1" id="KW-0812">Transmembrane</keyword>
<dbReference type="EMBL" id="JABBFW010000014">
    <property type="protein sequence ID" value="NML17075.1"/>
    <property type="molecule type" value="Genomic_DNA"/>
</dbReference>
<name>A0A848FE45_9BURK</name>
<evidence type="ECO:0008006" key="5">
    <source>
        <dbReference type="Google" id="ProtNLM"/>
    </source>
</evidence>
<evidence type="ECO:0000313" key="4">
    <source>
        <dbReference type="Proteomes" id="UP000574067"/>
    </source>
</evidence>
<reference evidence="3 4" key="1">
    <citation type="submission" date="2020-04" db="EMBL/GenBank/DDBJ databases">
        <title>Azohydromonas sp. isolated from soil.</title>
        <authorList>
            <person name="Dahal R.H."/>
        </authorList>
    </citation>
    <scope>NUCLEOTIDE SEQUENCE [LARGE SCALE GENOMIC DNA]</scope>
    <source>
        <strain evidence="3 4">G-1-1-14</strain>
    </source>
</reference>
<keyword evidence="1" id="KW-0472">Membrane</keyword>
<feature type="chain" id="PRO_5032949829" description="Nickel transport protein" evidence="2">
    <location>
        <begin position="28"/>
        <end position="189"/>
    </location>
</feature>
<accession>A0A848FE45</accession>
<protein>
    <recommendedName>
        <fullName evidence="5">Nickel transport protein</fullName>
    </recommendedName>
</protein>